<dbReference type="Pfam" id="PF13933">
    <property type="entry name" value="HRXXH"/>
    <property type="match status" value="1"/>
</dbReference>
<feature type="chain" id="PRO_5003531612" evidence="2">
    <location>
        <begin position="20"/>
        <end position="283"/>
    </location>
</feature>
<evidence type="ECO:0000313" key="5">
    <source>
        <dbReference type="Proteomes" id="UP000005446"/>
    </source>
</evidence>
<dbReference type="InterPro" id="IPR039124">
    <property type="entry name" value="PRA1-like"/>
</dbReference>
<dbReference type="InterPro" id="IPR029482">
    <property type="entry name" value="HRXXH"/>
</dbReference>
<dbReference type="GO" id="GO:0008270">
    <property type="term" value="F:zinc ion binding"/>
    <property type="evidence" value="ECO:0007669"/>
    <property type="project" value="TreeGrafter"/>
</dbReference>
<dbReference type="InParanoid" id="H0ELT5"/>
<dbReference type="HOGENOM" id="CLU_048223_0_0_1"/>
<dbReference type="GO" id="GO:0009277">
    <property type="term" value="C:fungal-type cell wall"/>
    <property type="evidence" value="ECO:0007669"/>
    <property type="project" value="TreeGrafter"/>
</dbReference>
<feature type="domain" description="Putative peptidase" evidence="3">
    <location>
        <begin position="28"/>
        <end position="149"/>
    </location>
</feature>
<dbReference type="SUPFAM" id="SSF55486">
    <property type="entry name" value="Metalloproteases ('zincins'), catalytic domain"/>
    <property type="match status" value="1"/>
</dbReference>
<dbReference type="AlphaFoldDB" id="H0ELT5"/>
<protein>
    <submittedName>
        <fullName evidence="4">Putative Major allergen Asp f 2</fullName>
    </submittedName>
</protein>
<gene>
    <name evidence="4" type="ORF">M7I_3556</name>
</gene>
<feature type="signal peptide" evidence="2">
    <location>
        <begin position="1"/>
        <end position="19"/>
    </location>
</feature>
<accession>H0ELT5</accession>
<organism evidence="4 5">
    <name type="scientific">Glarea lozoyensis (strain ATCC 74030 / MF5533)</name>
    <dbReference type="NCBI Taxonomy" id="1104152"/>
    <lineage>
        <taxon>Eukaryota</taxon>
        <taxon>Fungi</taxon>
        <taxon>Dikarya</taxon>
        <taxon>Ascomycota</taxon>
        <taxon>Pezizomycotina</taxon>
        <taxon>Leotiomycetes</taxon>
        <taxon>Helotiales</taxon>
        <taxon>Helotiaceae</taxon>
        <taxon>Glarea</taxon>
    </lineage>
</organism>
<dbReference type="InterPro" id="IPR024079">
    <property type="entry name" value="MetalloPept_cat_dom_sf"/>
</dbReference>
<dbReference type="GO" id="GO:0005178">
    <property type="term" value="F:integrin binding"/>
    <property type="evidence" value="ECO:0007669"/>
    <property type="project" value="TreeGrafter"/>
</dbReference>
<dbReference type="OrthoDB" id="4689212at2759"/>
<evidence type="ECO:0000313" key="4">
    <source>
        <dbReference type="EMBL" id="EHL00472.1"/>
    </source>
</evidence>
<proteinExistence type="predicted"/>
<evidence type="ECO:0000259" key="3">
    <source>
        <dbReference type="Pfam" id="PF13933"/>
    </source>
</evidence>
<dbReference type="GO" id="GO:0008237">
    <property type="term" value="F:metallopeptidase activity"/>
    <property type="evidence" value="ECO:0007669"/>
    <property type="project" value="InterPro"/>
</dbReference>
<dbReference type="PANTHER" id="PTHR39399:SF1">
    <property type="entry name" value="PROTEIN ZPS1"/>
    <property type="match status" value="1"/>
</dbReference>
<reference evidence="4 5" key="1">
    <citation type="journal article" date="2012" name="Eukaryot. Cell">
        <title>Genome sequence of the fungus Glarea lozoyensis: the first genome sequence of a species from the Helotiaceae family.</title>
        <authorList>
            <person name="Youssar L."/>
            <person name="Gruening B.A."/>
            <person name="Erxleben A."/>
            <person name="Guenther S."/>
            <person name="Huettel W."/>
        </authorList>
    </citation>
    <scope>NUCLEOTIDE SEQUENCE [LARGE SCALE GENOMIC DNA]</scope>
    <source>
        <strain evidence="5">ATCC 74030 / MF5533</strain>
    </source>
</reference>
<feature type="compositionally biased region" description="Low complexity" evidence="1">
    <location>
        <begin position="217"/>
        <end position="245"/>
    </location>
</feature>
<comment type="caution">
    <text evidence="4">The sequence shown here is derived from an EMBL/GenBank/DDBJ whole genome shotgun (WGS) entry which is preliminary data.</text>
</comment>
<keyword evidence="2" id="KW-0732">Signal</keyword>
<name>H0ELT5_GLAL7</name>
<dbReference type="EMBL" id="AGUE01000080">
    <property type="protein sequence ID" value="EHL00472.1"/>
    <property type="molecule type" value="Genomic_DNA"/>
</dbReference>
<feature type="region of interest" description="Disordered" evidence="1">
    <location>
        <begin position="205"/>
        <end position="253"/>
    </location>
</feature>
<evidence type="ECO:0000256" key="1">
    <source>
        <dbReference type="SAM" id="MobiDB-lite"/>
    </source>
</evidence>
<dbReference type="GO" id="GO:0005576">
    <property type="term" value="C:extracellular region"/>
    <property type="evidence" value="ECO:0007669"/>
    <property type="project" value="TreeGrafter"/>
</dbReference>
<dbReference type="Proteomes" id="UP000005446">
    <property type="component" value="Unassembled WGS sequence"/>
</dbReference>
<sequence length="283" mass="29675">MVPITVLIGLFVSPIFAAALPVLERATPLSFDAGSIQEPVATAYDWISGYVSEFPIHSSCNTSERAEIYQGLQEAVLIAQHAKEHIQILTTQVLVHGNNSELFKKYFGAGPTGPVLGWYDKIATANRAGVLFRCDDPDQNCATQDNIVGEGLVEHHADGYHGCVELAAGENYTLAASNSATLSYFAIEAYAYDIAVPGEGCLGKPVEKEDDGHGHGAASSSSSSSMTESTTSSTTATAAPASTTSINPTRVVQVPATTSSATLAQETAGKECHTHADGTLHCV</sequence>
<evidence type="ECO:0000256" key="2">
    <source>
        <dbReference type="SAM" id="SignalP"/>
    </source>
</evidence>
<feature type="compositionally biased region" description="Basic and acidic residues" evidence="1">
    <location>
        <begin position="205"/>
        <end position="214"/>
    </location>
</feature>
<dbReference type="PANTHER" id="PTHR39399">
    <property type="entry name" value="PROTEIN ZPS1"/>
    <property type="match status" value="1"/>
</dbReference>
<keyword evidence="5" id="KW-1185">Reference proteome</keyword>
<dbReference type="GO" id="GO:0009986">
    <property type="term" value="C:cell surface"/>
    <property type="evidence" value="ECO:0007669"/>
    <property type="project" value="TreeGrafter"/>
</dbReference>
<dbReference type="Gene3D" id="3.40.390.10">
    <property type="entry name" value="Collagenase (Catalytic Domain)"/>
    <property type="match status" value="1"/>
</dbReference>